<name>A0AAD5QHS8_PARTN</name>
<dbReference type="AlphaFoldDB" id="A0AAD5QHS8"/>
<accession>A0AAD5QHS8</accession>
<dbReference type="Proteomes" id="UP001196413">
    <property type="component" value="Unassembled WGS sequence"/>
</dbReference>
<evidence type="ECO:0000313" key="1">
    <source>
        <dbReference type="EMBL" id="KAJ1352453.1"/>
    </source>
</evidence>
<keyword evidence="2" id="KW-1185">Reference proteome</keyword>
<sequence>MKVQISVQRGFFMWVANVAISTTHQYLDFSGPPNNYRNEETLRVPVNFRRNQPTFLPLIGISSQLKLQEL</sequence>
<organism evidence="1 2">
    <name type="scientific">Parelaphostrongylus tenuis</name>
    <name type="common">Meningeal worm</name>
    <dbReference type="NCBI Taxonomy" id="148309"/>
    <lineage>
        <taxon>Eukaryota</taxon>
        <taxon>Metazoa</taxon>
        <taxon>Ecdysozoa</taxon>
        <taxon>Nematoda</taxon>
        <taxon>Chromadorea</taxon>
        <taxon>Rhabditida</taxon>
        <taxon>Rhabditina</taxon>
        <taxon>Rhabditomorpha</taxon>
        <taxon>Strongyloidea</taxon>
        <taxon>Metastrongylidae</taxon>
        <taxon>Parelaphostrongylus</taxon>
    </lineage>
</organism>
<gene>
    <name evidence="1" type="ORF">KIN20_008783</name>
</gene>
<reference evidence="1" key="1">
    <citation type="submission" date="2021-06" db="EMBL/GenBank/DDBJ databases">
        <title>Parelaphostrongylus tenuis whole genome reference sequence.</title>
        <authorList>
            <person name="Garwood T.J."/>
            <person name="Larsen P.A."/>
            <person name="Fountain-Jones N.M."/>
            <person name="Garbe J.R."/>
            <person name="Macchietto M.G."/>
            <person name="Kania S.A."/>
            <person name="Gerhold R.W."/>
            <person name="Richards J.E."/>
            <person name="Wolf T.M."/>
        </authorList>
    </citation>
    <scope>NUCLEOTIDE SEQUENCE</scope>
    <source>
        <strain evidence="1">MNPRO001-30</strain>
        <tissue evidence="1">Meninges</tissue>
    </source>
</reference>
<comment type="caution">
    <text evidence="1">The sequence shown here is derived from an EMBL/GenBank/DDBJ whole genome shotgun (WGS) entry which is preliminary data.</text>
</comment>
<protein>
    <submittedName>
        <fullName evidence="1">Uncharacterized protein</fullName>
    </submittedName>
</protein>
<evidence type="ECO:0000313" key="2">
    <source>
        <dbReference type="Proteomes" id="UP001196413"/>
    </source>
</evidence>
<dbReference type="EMBL" id="JAHQIW010001417">
    <property type="protein sequence ID" value="KAJ1352453.1"/>
    <property type="molecule type" value="Genomic_DNA"/>
</dbReference>
<proteinExistence type="predicted"/>